<keyword evidence="2" id="KW-1185">Reference proteome</keyword>
<proteinExistence type="predicted"/>
<dbReference type="EMBL" id="KN834795">
    <property type="protein sequence ID" value="KIK56825.1"/>
    <property type="molecule type" value="Genomic_DNA"/>
</dbReference>
<protein>
    <submittedName>
        <fullName evidence="1">Unplaced genomic scaffold GYMLUscaffold_47, whole genome shotgun sequence</fullName>
    </submittedName>
</protein>
<dbReference type="HOGENOM" id="CLU_1652343_0_0_1"/>
<dbReference type="Proteomes" id="UP000053593">
    <property type="component" value="Unassembled WGS sequence"/>
</dbReference>
<evidence type="ECO:0000313" key="2">
    <source>
        <dbReference type="Proteomes" id="UP000053593"/>
    </source>
</evidence>
<gene>
    <name evidence="1" type="ORF">GYMLUDRAFT_61834</name>
</gene>
<name>A0A0D0B159_9AGAR</name>
<evidence type="ECO:0000313" key="1">
    <source>
        <dbReference type="EMBL" id="KIK56825.1"/>
    </source>
</evidence>
<dbReference type="AlphaFoldDB" id="A0A0D0B159"/>
<organism evidence="1 2">
    <name type="scientific">Collybiopsis luxurians FD-317 M1</name>
    <dbReference type="NCBI Taxonomy" id="944289"/>
    <lineage>
        <taxon>Eukaryota</taxon>
        <taxon>Fungi</taxon>
        <taxon>Dikarya</taxon>
        <taxon>Basidiomycota</taxon>
        <taxon>Agaricomycotina</taxon>
        <taxon>Agaricomycetes</taxon>
        <taxon>Agaricomycetidae</taxon>
        <taxon>Agaricales</taxon>
        <taxon>Marasmiineae</taxon>
        <taxon>Omphalotaceae</taxon>
        <taxon>Collybiopsis</taxon>
        <taxon>Collybiopsis luxurians</taxon>
    </lineage>
</organism>
<reference evidence="1 2" key="1">
    <citation type="submission" date="2014-04" db="EMBL/GenBank/DDBJ databases">
        <title>Evolutionary Origins and Diversification of the Mycorrhizal Mutualists.</title>
        <authorList>
            <consortium name="DOE Joint Genome Institute"/>
            <consortium name="Mycorrhizal Genomics Consortium"/>
            <person name="Kohler A."/>
            <person name="Kuo A."/>
            <person name="Nagy L.G."/>
            <person name="Floudas D."/>
            <person name="Copeland A."/>
            <person name="Barry K.W."/>
            <person name="Cichocki N."/>
            <person name="Veneault-Fourrey C."/>
            <person name="LaButti K."/>
            <person name="Lindquist E.A."/>
            <person name="Lipzen A."/>
            <person name="Lundell T."/>
            <person name="Morin E."/>
            <person name="Murat C."/>
            <person name="Riley R."/>
            <person name="Ohm R."/>
            <person name="Sun H."/>
            <person name="Tunlid A."/>
            <person name="Henrissat B."/>
            <person name="Grigoriev I.V."/>
            <person name="Hibbett D.S."/>
            <person name="Martin F."/>
        </authorList>
    </citation>
    <scope>NUCLEOTIDE SEQUENCE [LARGE SCALE GENOMIC DNA]</scope>
    <source>
        <strain evidence="1 2">FD-317 M1</strain>
    </source>
</reference>
<accession>A0A0D0B159</accession>
<sequence length="160" mass="18566">MGKGKKRKLTAREPLPLKEDYYVMQTQEVSVNAKGKVQVNNVSPRKGHIGWICLKTWEPPEDRVDLGLDSSFCQYDNTLYVPVYNENNWEDVDSHGSKGIKQGEKAKQTLCSRQPLQFWRLYCQDEYLDEILWHNSQGDMQDQAICTECWLRWISPAGVP</sequence>